<protein>
    <submittedName>
        <fullName evidence="3">Uncharacterized protein</fullName>
    </submittedName>
</protein>
<keyword evidence="2" id="KW-1185">Reference proteome</keyword>
<reference evidence="3" key="1">
    <citation type="submission" date="2022-11" db="UniProtKB">
        <authorList>
            <consortium name="WormBaseParasite"/>
        </authorList>
    </citation>
    <scope>IDENTIFICATION</scope>
</reference>
<sequence length="89" mass="9927">MIFLRSHSSIGGRSGERAICRERPVTMKIFVLDGQSGERLTIEEAHLRQLNPYTRKTSTREERNSGAPDLGTDQLQSPGQTTFVILLVA</sequence>
<dbReference type="AlphaFoldDB" id="A0A915IT30"/>
<dbReference type="Proteomes" id="UP000887565">
    <property type="component" value="Unplaced"/>
</dbReference>
<feature type="region of interest" description="Disordered" evidence="1">
    <location>
        <begin position="51"/>
        <end position="76"/>
    </location>
</feature>
<evidence type="ECO:0000313" key="3">
    <source>
        <dbReference type="WBParaSite" id="nRc.2.0.1.t16971-RA"/>
    </source>
</evidence>
<evidence type="ECO:0000256" key="1">
    <source>
        <dbReference type="SAM" id="MobiDB-lite"/>
    </source>
</evidence>
<accession>A0A915IT30</accession>
<proteinExistence type="predicted"/>
<organism evidence="2 3">
    <name type="scientific">Romanomermis culicivorax</name>
    <name type="common">Nematode worm</name>
    <dbReference type="NCBI Taxonomy" id="13658"/>
    <lineage>
        <taxon>Eukaryota</taxon>
        <taxon>Metazoa</taxon>
        <taxon>Ecdysozoa</taxon>
        <taxon>Nematoda</taxon>
        <taxon>Enoplea</taxon>
        <taxon>Dorylaimia</taxon>
        <taxon>Mermithida</taxon>
        <taxon>Mermithoidea</taxon>
        <taxon>Mermithidae</taxon>
        <taxon>Romanomermis</taxon>
    </lineage>
</organism>
<dbReference type="WBParaSite" id="nRc.2.0.1.t16971-RA">
    <property type="protein sequence ID" value="nRc.2.0.1.t16971-RA"/>
    <property type="gene ID" value="nRc.2.0.1.g16971"/>
</dbReference>
<name>A0A915IT30_ROMCU</name>
<evidence type="ECO:0000313" key="2">
    <source>
        <dbReference type="Proteomes" id="UP000887565"/>
    </source>
</evidence>